<gene>
    <name evidence="5" type="primary">potA</name>
    <name evidence="5" type="ORF">KS4_31110</name>
</gene>
<dbReference type="KEGG" id="pcor:KS4_31110"/>
<dbReference type="InterPro" id="IPR003593">
    <property type="entry name" value="AAA+_ATPase"/>
</dbReference>
<dbReference type="GO" id="GO:0032991">
    <property type="term" value="C:protein-containing complex"/>
    <property type="evidence" value="ECO:0007669"/>
    <property type="project" value="UniProtKB-ARBA"/>
</dbReference>
<dbReference type="GO" id="GO:0015847">
    <property type="term" value="P:putrescine transport"/>
    <property type="evidence" value="ECO:0007669"/>
    <property type="project" value="UniProtKB-ARBA"/>
</dbReference>
<keyword evidence="6" id="KW-1185">Reference proteome</keyword>
<dbReference type="InterPro" id="IPR050093">
    <property type="entry name" value="ABC_SmlMolc_Importer"/>
</dbReference>
<evidence type="ECO:0000313" key="6">
    <source>
        <dbReference type="Proteomes" id="UP000317369"/>
    </source>
</evidence>
<dbReference type="PANTHER" id="PTHR42781">
    <property type="entry name" value="SPERMIDINE/PUTRESCINE IMPORT ATP-BINDING PROTEIN POTA"/>
    <property type="match status" value="1"/>
</dbReference>
<keyword evidence="1" id="KW-0813">Transport</keyword>
<feature type="domain" description="ABC transporter" evidence="4">
    <location>
        <begin position="4"/>
        <end position="238"/>
    </location>
</feature>
<evidence type="ECO:0000256" key="3">
    <source>
        <dbReference type="ARBA" id="ARBA00022840"/>
    </source>
</evidence>
<dbReference type="Proteomes" id="UP000317369">
    <property type="component" value="Chromosome"/>
</dbReference>
<dbReference type="PANTHER" id="PTHR42781:SF4">
    <property type="entry name" value="SPERMIDINE_PUTRESCINE IMPORT ATP-BINDING PROTEIN POTA"/>
    <property type="match status" value="1"/>
</dbReference>
<dbReference type="EMBL" id="CP036425">
    <property type="protein sequence ID" value="QDU35034.1"/>
    <property type="molecule type" value="Genomic_DNA"/>
</dbReference>
<dbReference type="GO" id="GO:0016887">
    <property type="term" value="F:ATP hydrolysis activity"/>
    <property type="evidence" value="ECO:0007669"/>
    <property type="project" value="InterPro"/>
</dbReference>
<dbReference type="InterPro" id="IPR017871">
    <property type="entry name" value="ABC_transporter-like_CS"/>
</dbReference>
<dbReference type="GO" id="GO:0005886">
    <property type="term" value="C:plasma membrane"/>
    <property type="evidence" value="ECO:0007669"/>
    <property type="project" value="UniProtKB-ARBA"/>
</dbReference>
<accession>A0A517YXT1</accession>
<dbReference type="RefSeq" id="WP_145079746.1">
    <property type="nucleotide sequence ID" value="NZ_CP036425.1"/>
</dbReference>
<dbReference type="GO" id="GO:0005524">
    <property type="term" value="F:ATP binding"/>
    <property type="evidence" value="ECO:0007669"/>
    <property type="project" value="UniProtKB-KW"/>
</dbReference>
<evidence type="ECO:0000259" key="4">
    <source>
        <dbReference type="PROSITE" id="PS50893"/>
    </source>
</evidence>
<dbReference type="Gene3D" id="2.40.50.100">
    <property type="match status" value="1"/>
</dbReference>
<dbReference type="Pfam" id="PF00005">
    <property type="entry name" value="ABC_tran"/>
    <property type="match status" value="1"/>
</dbReference>
<dbReference type="OrthoDB" id="9790614at2"/>
<proteinExistence type="predicted"/>
<keyword evidence="3 5" id="KW-0067">ATP-binding</keyword>
<dbReference type="SUPFAM" id="SSF50331">
    <property type="entry name" value="MOP-like"/>
    <property type="match status" value="1"/>
</dbReference>
<dbReference type="InterPro" id="IPR003439">
    <property type="entry name" value="ABC_transporter-like_ATP-bd"/>
</dbReference>
<keyword evidence="2" id="KW-0547">Nucleotide-binding</keyword>
<dbReference type="InterPro" id="IPR027417">
    <property type="entry name" value="P-loop_NTPase"/>
</dbReference>
<dbReference type="SUPFAM" id="SSF52540">
    <property type="entry name" value="P-loop containing nucleoside triphosphate hydrolases"/>
    <property type="match status" value="1"/>
</dbReference>
<sequence length="363" mass="40014">MIPISIQGLRKHFGTTRAVDGIDLEIGAGDLFFLLGPSGCGKTTLLRMLAGFTDPTDGRILFGERNVTHEAANKRDTGMVFQGYALWPHMTVKQNVEFGLTVGKRKGKYSAADRKVKVDDALGMVQIDQYADRKPNQLSGGQQQRVALARALVIEPDVILLDEPLSNLDAKLRLDMRSQIREICKRAGITGVYVTHDQKEALSMADGIAVLRDGKVMQTGSPRALYEQPRTRFVADFLGETNFVQGEVLGSENGRMVIDTALGRLHSSSYPTDMPTKGNVTCSIRPEAMMLDHRGEWGGSTGENMFGTAQKHVVYLGEMAQYRLLASEQVEMKAFELNPRLMDERAEKLNARVDPADVVVLAD</sequence>
<organism evidence="5 6">
    <name type="scientific">Poriferisphaera corsica</name>
    <dbReference type="NCBI Taxonomy" id="2528020"/>
    <lineage>
        <taxon>Bacteria</taxon>
        <taxon>Pseudomonadati</taxon>
        <taxon>Planctomycetota</taxon>
        <taxon>Phycisphaerae</taxon>
        <taxon>Phycisphaerales</taxon>
        <taxon>Phycisphaeraceae</taxon>
        <taxon>Poriferisphaera</taxon>
    </lineage>
</organism>
<dbReference type="FunFam" id="3.40.50.300:FF:000133">
    <property type="entry name" value="Spermidine/putrescine import ATP-binding protein PotA"/>
    <property type="match status" value="1"/>
</dbReference>
<dbReference type="Gene3D" id="3.40.50.300">
    <property type="entry name" value="P-loop containing nucleotide triphosphate hydrolases"/>
    <property type="match status" value="1"/>
</dbReference>
<dbReference type="InterPro" id="IPR008995">
    <property type="entry name" value="Mo/tungstate-bd_C_term_dom"/>
</dbReference>
<name>A0A517YXT1_9BACT</name>
<evidence type="ECO:0000313" key="5">
    <source>
        <dbReference type="EMBL" id="QDU35034.1"/>
    </source>
</evidence>
<evidence type="ECO:0000256" key="1">
    <source>
        <dbReference type="ARBA" id="ARBA00022448"/>
    </source>
</evidence>
<dbReference type="PROSITE" id="PS50893">
    <property type="entry name" value="ABC_TRANSPORTER_2"/>
    <property type="match status" value="1"/>
</dbReference>
<dbReference type="SMART" id="SM00382">
    <property type="entry name" value="AAA"/>
    <property type="match status" value="1"/>
</dbReference>
<dbReference type="AlphaFoldDB" id="A0A517YXT1"/>
<evidence type="ECO:0000256" key="2">
    <source>
        <dbReference type="ARBA" id="ARBA00022741"/>
    </source>
</evidence>
<reference evidence="5 6" key="1">
    <citation type="submission" date="2019-02" db="EMBL/GenBank/DDBJ databases">
        <title>Deep-cultivation of Planctomycetes and their phenomic and genomic characterization uncovers novel biology.</title>
        <authorList>
            <person name="Wiegand S."/>
            <person name="Jogler M."/>
            <person name="Boedeker C."/>
            <person name="Pinto D."/>
            <person name="Vollmers J."/>
            <person name="Rivas-Marin E."/>
            <person name="Kohn T."/>
            <person name="Peeters S.H."/>
            <person name="Heuer A."/>
            <person name="Rast P."/>
            <person name="Oberbeckmann S."/>
            <person name="Bunk B."/>
            <person name="Jeske O."/>
            <person name="Meyerdierks A."/>
            <person name="Storesund J.E."/>
            <person name="Kallscheuer N."/>
            <person name="Luecker S."/>
            <person name="Lage O.M."/>
            <person name="Pohl T."/>
            <person name="Merkel B.J."/>
            <person name="Hornburger P."/>
            <person name="Mueller R.-W."/>
            <person name="Bruemmer F."/>
            <person name="Labrenz M."/>
            <person name="Spormann A.M."/>
            <person name="Op den Camp H."/>
            <person name="Overmann J."/>
            <person name="Amann R."/>
            <person name="Jetten M.S.M."/>
            <person name="Mascher T."/>
            <person name="Medema M.H."/>
            <person name="Devos D.P."/>
            <person name="Kaster A.-K."/>
            <person name="Ovreas L."/>
            <person name="Rohde M."/>
            <person name="Galperin M.Y."/>
            <person name="Jogler C."/>
        </authorList>
    </citation>
    <scope>NUCLEOTIDE SEQUENCE [LARGE SCALE GENOMIC DNA]</scope>
    <source>
        <strain evidence="5 6">KS4</strain>
    </source>
</reference>
<protein>
    <submittedName>
        <fullName evidence="5">Spermidine/putrescine import ATP-binding protein PotA</fullName>
    </submittedName>
</protein>
<dbReference type="PROSITE" id="PS00211">
    <property type="entry name" value="ABC_TRANSPORTER_1"/>
    <property type="match status" value="1"/>
</dbReference>